<evidence type="ECO:0000256" key="1">
    <source>
        <dbReference type="ARBA" id="ARBA00022801"/>
    </source>
</evidence>
<dbReference type="STRING" id="35752.SAMN05421541_10687"/>
<gene>
    <name evidence="3" type="ORF">SAMN05421541_10687</name>
</gene>
<dbReference type="InterPro" id="IPR013094">
    <property type="entry name" value="AB_hydrolase_3"/>
</dbReference>
<dbReference type="GO" id="GO:0016787">
    <property type="term" value="F:hydrolase activity"/>
    <property type="evidence" value="ECO:0007669"/>
    <property type="project" value="UniProtKB-KW"/>
</dbReference>
<evidence type="ECO:0000313" key="3">
    <source>
        <dbReference type="EMBL" id="SFF10779.1"/>
    </source>
</evidence>
<keyword evidence="4" id="KW-1185">Reference proteome</keyword>
<dbReference type="Proteomes" id="UP000199645">
    <property type="component" value="Unassembled WGS sequence"/>
</dbReference>
<dbReference type="SUPFAM" id="SSF53474">
    <property type="entry name" value="alpha/beta-Hydrolases"/>
    <property type="match status" value="1"/>
</dbReference>
<proteinExistence type="predicted"/>
<organism evidence="3 4">
    <name type="scientific">Actinoplanes philippinensis</name>
    <dbReference type="NCBI Taxonomy" id="35752"/>
    <lineage>
        <taxon>Bacteria</taxon>
        <taxon>Bacillati</taxon>
        <taxon>Actinomycetota</taxon>
        <taxon>Actinomycetes</taxon>
        <taxon>Micromonosporales</taxon>
        <taxon>Micromonosporaceae</taxon>
        <taxon>Actinoplanes</taxon>
    </lineage>
</organism>
<dbReference type="Gene3D" id="3.40.50.1820">
    <property type="entry name" value="alpha/beta hydrolase"/>
    <property type="match status" value="1"/>
</dbReference>
<evidence type="ECO:0000259" key="2">
    <source>
        <dbReference type="Pfam" id="PF07859"/>
    </source>
</evidence>
<dbReference type="Pfam" id="PF07859">
    <property type="entry name" value="Abhydrolase_3"/>
    <property type="match status" value="1"/>
</dbReference>
<dbReference type="AlphaFoldDB" id="A0A1I2G0X4"/>
<name>A0A1I2G0X4_9ACTN</name>
<evidence type="ECO:0000313" key="4">
    <source>
        <dbReference type="Proteomes" id="UP000199645"/>
    </source>
</evidence>
<reference evidence="3 4" key="1">
    <citation type="submission" date="2016-10" db="EMBL/GenBank/DDBJ databases">
        <authorList>
            <person name="de Groot N.N."/>
        </authorList>
    </citation>
    <scope>NUCLEOTIDE SEQUENCE [LARGE SCALE GENOMIC DNA]</scope>
    <source>
        <strain evidence="3 4">DSM 43019</strain>
    </source>
</reference>
<keyword evidence="1" id="KW-0378">Hydrolase</keyword>
<dbReference type="RefSeq" id="WP_203779206.1">
    <property type="nucleotide sequence ID" value="NZ_BOMT01000023.1"/>
</dbReference>
<dbReference type="PANTHER" id="PTHR48081">
    <property type="entry name" value="AB HYDROLASE SUPERFAMILY PROTEIN C4A8.06C"/>
    <property type="match status" value="1"/>
</dbReference>
<dbReference type="EMBL" id="FONV01000006">
    <property type="protein sequence ID" value="SFF10779.1"/>
    <property type="molecule type" value="Genomic_DNA"/>
</dbReference>
<accession>A0A1I2G0X4</accession>
<dbReference type="InterPro" id="IPR029058">
    <property type="entry name" value="AB_hydrolase_fold"/>
</dbReference>
<feature type="domain" description="Alpha/beta hydrolase fold-3" evidence="2">
    <location>
        <begin position="108"/>
        <end position="309"/>
    </location>
</feature>
<dbReference type="InterPro" id="IPR050300">
    <property type="entry name" value="GDXG_lipolytic_enzyme"/>
</dbReference>
<dbReference type="PANTHER" id="PTHR48081:SF8">
    <property type="entry name" value="ALPHA_BETA HYDROLASE FOLD-3 DOMAIN-CONTAINING PROTEIN-RELATED"/>
    <property type="match status" value="1"/>
</dbReference>
<sequence>MIARAVMRGVFALPRPLKRRLAGPPVTSGPAPLALDAQLLLALTRRGGQTLVVDDSATASRAALRTGATALRGRRLPVTTRDLTIPGDHPVAARLCTPAVEAVPGALLLFLHGGGWVIGDLDVYDYPSRFLAHHAQVRVLTVDYRLAPEHPFPAALDDARAAYDHAVRTGPSWGVDPGRIAVGGDSAGATLAAALCNDPAVTAAFQLLLYPATDLATVSASRRELSDDFMLTDRDITFFYDAYTGTTDRTDPRLSPLYQRLSPTLPPTYLATAGYDPLRDEGVAYARALAGAGVAVEHRAVDDMIHGFLVFAGISAEFRQATLHAAHALRAGLRA</sequence>
<protein>
    <submittedName>
        <fullName evidence="3">Acetyl esterase</fullName>
    </submittedName>
</protein>